<evidence type="ECO:0000313" key="2">
    <source>
        <dbReference type="Proteomes" id="UP001310022"/>
    </source>
</evidence>
<protein>
    <submittedName>
        <fullName evidence="1">Uncharacterized protein</fullName>
    </submittedName>
</protein>
<dbReference type="Gene3D" id="3.40.630.30">
    <property type="match status" value="1"/>
</dbReference>
<evidence type="ECO:0000313" key="1">
    <source>
        <dbReference type="EMBL" id="GJM60991.1"/>
    </source>
</evidence>
<sequence>MKFKPVICPISSGIKITIREAHPGDALALTGCIQAYLKNQTIPLTKDEYQPSPKEQGKWISKFQEGQHDLLLLAEHEGRIIGNIDLSMHHRKNETNGSG</sequence>
<organism evidence="1 2">
    <name type="scientific">Persicobacter diffluens</name>
    <dbReference type="NCBI Taxonomy" id="981"/>
    <lineage>
        <taxon>Bacteria</taxon>
        <taxon>Pseudomonadati</taxon>
        <taxon>Bacteroidota</taxon>
        <taxon>Cytophagia</taxon>
        <taxon>Cytophagales</taxon>
        <taxon>Persicobacteraceae</taxon>
        <taxon>Persicobacter</taxon>
    </lineage>
</organism>
<name>A0AAN4VXR0_9BACT</name>
<comment type="caution">
    <text evidence="1">The sequence shown here is derived from an EMBL/GenBank/DDBJ whole genome shotgun (WGS) entry which is preliminary data.</text>
</comment>
<dbReference type="SUPFAM" id="SSF55729">
    <property type="entry name" value="Acyl-CoA N-acyltransferases (Nat)"/>
    <property type="match status" value="1"/>
</dbReference>
<dbReference type="EMBL" id="BQKE01000001">
    <property type="protein sequence ID" value="GJM60991.1"/>
    <property type="molecule type" value="Genomic_DNA"/>
</dbReference>
<dbReference type="Proteomes" id="UP001310022">
    <property type="component" value="Unassembled WGS sequence"/>
</dbReference>
<accession>A0AAN4VXR0</accession>
<dbReference type="InterPro" id="IPR016181">
    <property type="entry name" value="Acyl_CoA_acyltransferase"/>
</dbReference>
<keyword evidence="2" id="KW-1185">Reference proteome</keyword>
<proteinExistence type="predicted"/>
<dbReference type="AlphaFoldDB" id="A0AAN4VXR0"/>
<dbReference type="RefSeq" id="WP_338236626.1">
    <property type="nucleotide sequence ID" value="NZ_BQKE01000001.1"/>
</dbReference>
<reference evidence="1 2" key="1">
    <citation type="submission" date="2021-12" db="EMBL/GenBank/DDBJ databases">
        <title>Genome sequencing of bacteria with rrn-lacking chromosome and rrn-plasmid.</title>
        <authorList>
            <person name="Anda M."/>
            <person name="Iwasaki W."/>
        </authorList>
    </citation>
    <scope>NUCLEOTIDE SEQUENCE [LARGE SCALE GENOMIC DNA]</scope>
    <source>
        <strain evidence="1 2">NBRC 15940</strain>
    </source>
</reference>
<gene>
    <name evidence="1" type="ORF">PEDI_15430</name>
</gene>